<reference evidence="2 3" key="1">
    <citation type="submission" date="2017-03" db="EMBL/GenBank/DDBJ databases">
        <title>Genome of the blue death feigning beetle - Asbolus verrucosus.</title>
        <authorList>
            <person name="Rider S.D."/>
        </authorList>
    </citation>
    <scope>NUCLEOTIDE SEQUENCE [LARGE SCALE GENOMIC DNA]</scope>
    <source>
        <strain evidence="2">Butters</strain>
        <tissue evidence="2">Head and leg muscle</tissue>
    </source>
</reference>
<gene>
    <name evidence="2" type="ORF">BDFB_006486</name>
</gene>
<organism evidence="2 3">
    <name type="scientific">Asbolus verrucosus</name>
    <name type="common">Desert ironclad beetle</name>
    <dbReference type="NCBI Taxonomy" id="1661398"/>
    <lineage>
        <taxon>Eukaryota</taxon>
        <taxon>Metazoa</taxon>
        <taxon>Ecdysozoa</taxon>
        <taxon>Arthropoda</taxon>
        <taxon>Hexapoda</taxon>
        <taxon>Insecta</taxon>
        <taxon>Pterygota</taxon>
        <taxon>Neoptera</taxon>
        <taxon>Endopterygota</taxon>
        <taxon>Coleoptera</taxon>
        <taxon>Polyphaga</taxon>
        <taxon>Cucujiformia</taxon>
        <taxon>Tenebrionidae</taxon>
        <taxon>Pimeliinae</taxon>
        <taxon>Asbolus</taxon>
    </lineage>
</organism>
<proteinExistence type="predicted"/>
<keyword evidence="1" id="KW-0812">Transmembrane</keyword>
<dbReference type="AlphaFoldDB" id="A0A482WBC0"/>
<dbReference type="OrthoDB" id="8197637at2759"/>
<keyword evidence="3" id="KW-1185">Reference proteome</keyword>
<name>A0A482WBC0_ASBVE</name>
<protein>
    <submittedName>
        <fullName evidence="2">Uncharacterized protein</fullName>
    </submittedName>
</protein>
<evidence type="ECO:0000313" key="2">
    <source>
        <dbReference type="EMBL" id="RZC42097.1"/>
    </source>
</evidence>
<dbReference type="EMBL" id="QDEB01010947">
    <property type="protein sequence ID" value="RZC42097.1"/>
    <property type="molecule type" value="Genomic_DNA"/>
</dbReference>
<accession>A0A482WBC0</accession>
<sequence length="96" mass="11111">MKVMEKIGAVPEPEWILDRAGSGPLFWRRESTENNSRVKFRYDVEVKEFQRGAHELEDAEWSKCIEETNTLTMGLTCILCIAVTVMLPWYIMIGTN</sequence>
<evidence type="ECO:0000313" key="3">
    <source>
        <dbReference type="Proteomes" id="UP000292052"/>
    </source>
</evidence>
<dbReference type="STRING" id="1661398.A0A482WBC0"/>
<keyword evidence="1" id="KW-0472">Membrane</keyword>
<dbReference type="Proteomes" id="UP000292052">
    <property type="component" value="Unassembled WGS sequence"/>
</dbReference>
<keyword evidence="1" id="KW-1133">Transmembrane helix</keyword>
<evidence type="ECO:0000256" key="1">
    <source>
        <dbReference type="SAM" id="Phobius"/>
    </source>
</evidence>
<comment type="caution">
    <text evidence="2">The sequence shown here is derived from an EMBL/GenBank/DDBJ whole genome shotgun (WGS) entry which is preliminary data.</text>
</comment>
<feature type="transmembrane region" description="Helical" evidence="1">
    <location>
        <begin position="71"/>
        <end position="91"/>
    </location>
</feature>